<dbReference type="AlphaFoldDB" id="A0A6S7J0I3"/>
<evidence type="ECO:0000259" key="1">
    <source>
        <dbReference type="Pfam" id="PF22824"/>
    </source>
</evidence>
<organism evidence="2 3">
    <name type="scientific">Paramuricea clavata</name>
    <name type="common">Red gorgonian</name>
    <name type="synonym">Violescent sea-whip</name>
    <dbReference type="NCBI Taxonomy" id="317549"/>
    <lineage>
        <taxon>Eukaryota</taxon>
        <taxon>Metazoa</taxon>
        <taxon>Cnidaria</taxon>
        <taxon>Anthozoa</taxon>
        <taxon>Octocorallia</taxon>
        <taxon>Malacalcyonacea</taxon>
        <taxon>Plexauridae</taxon>
        <taxon>Paramuricea</taxon>
    </lineage>
</organism>
<dbReference type="Proteomes" id="UP001152795">
    <property type="component" value="Unassembled WGS sequence"/>
</dbReference>
<protein>
    <recommendedName>
        <fullName evidence="1">DNA transposase THAP9 C-terminal domain-containing protein</fullName>
    </recommendedName>
</protein>
<reference evidence="2" key="1">
    <citation type="submission" date="2020-04" db="EMBL/GenBank/DDBJ databases">
        <authorList>
            <person name="Alioto T."/>
            <person name="Alioto T."/>
            <person name="Gomez Garrido J."/>
        </authorList>
    </citation>
    <scope>NUCLEOTIDE SEQUENCE</scope>
    <source>
        <strain evidence="2">A484AB</strain>
    </source>
</reference>
<dbReference type="Pfam" id="PF22824">
    <property type="entry name" value="THAP9_C"/>
    <property type="match status" value="1"/>
</dbReference>
<gene>
    <name evidence="2" type="ORF">PACLA_8A048889</name>
</gene>
<dbReference type="InterPro" id="IPR055035">
    <property type="entry name" value="THAP9_C"/>
</dbReference>
<name>A0A6S7J0I3_PARCT</name>
<sequence>MIRKYDLVEREPVIYDHDYCDSPNIVHLSEYKKAAISYIGGYVAQMVRKQISCMPCSQAVGSIGHPAQGSFLKMKDRGSLFKPTQSVLKICEETEKCFQRMLIKTKKIFHIVKVYLMLLPQLYWEA</sequence>
<keyword evidence="3" id="KW-1185">Reference proteome</keyword>
<dbReference type="OrthoDB" id="7312725at2759"/>
<feature type="domain" description="DNA transposase THAP9 C-terminal" evidence="1">
    <location>
        <begin position="10"/>
        <end position="103"/>
    </location>
</feature>
<evidence type="ECO:0000313" key="2">
    <source>
        <dbReference type="EMBL" id="CAB4023677.1"/>
    </source>
</evidence>
<accession>A0A6S7J0I3</accession>
<comment type="caution">
    <text evidence="2">The sequence shown here is derived from an EMBL/GenBank/DDBJ whole genome shotgun (WGS) entry which is preliminary data.</text>
</comment>
<evidence type="ECO:0000313" key="3">
    <source>
        <dbReference type="Proteomes" id="UP001152795"/>
    </source>
</evidence>
<dbReference type="EMBL" id="CACRXK020012623">
    <property type="protein sequence ID" value="CAB4023677.1"/>
    <property type="molecule type" value="Genomic_DNA"/>
</dbReference>
<proteinExistence type="predicted"/>